<evidence type="ECO:0000313" key="3">
    <source>
        <dbReference type="Proteomes" id="UP000569329"/>
    </source>
</evidence>
<accession>A0A839DXU1</accession>
<evidence type="ECO:0000256" key="1">
    <source>
        <dbReference type="SAM" id="MobiDB-lite"/>
    </source>
</evidence>
<dbReference type="SUPFAM" id="SSF51395">
    <property type="entry name" value="FMN-linked oxidoreductases"/>
    <property type="match status" value="1"/>
</dbReference>
<reference evidence="2 3" key="1">
    <citation type="submission" date="2020-07" db="EMBL/GenBank/DDBJ databases">
        <title>Sequencing the genomes of 1000 actinobacteria strains.</title>
        <authorList>
            <person name="Klenk H.-P."/>
        </authorList>
    </citation>
    <scope>NUCLEOTIDE SEQUENCE [LARGE SCALE GENOMIC DNA]</scope>
    <source>
        <strain evidence="2 3">DSM 45975</strain>
    </source>
</reference>
<gene>
    <name evidence="2" type="ORF">FHX42_001514</name>
</gene>
<dbReference type="EMBL" id="JACGWZ010000001">
    <property type="protein sequence ID" value="MBA8824185.1"/>
    <property type="molecule type" value="Genomic_DNA"/>
</dbReference>
<dbReference type="Proteomes" id="UP000569329">
    <property type="component" value="Unassembled WGS sequence"/>
</dbReference>
<feature type="region of interest" description="Disordered" evidence="1">
    <location>
        <begin position="1"/>
        <end position="23"/>
    </location>
</feature>
<dbReference type="AlphaFoldDB" id="A0A839DXU1"/>
<comment type="caution">
    <text evidence="2">The sequence shown here is derived from an EMBL/GenBank/DDBJ whole genome shotgun (WGS) entry which is preliminary data.</text>
</comment>
<protein>
    <submittedName>
        <fullName evidence="2">Uncharacterized protein</fullName>
    </submittedName>
</protein>
<feature type="compositionally biased region" description="Basic and acidic residues" evidence="1">
    <location>
        <begin position="100"/>
        <end position="110"/>
    </location>
</feature>
<feature type="region of interest" description="Disordered" evidence="1">
    <location>
        <begin position="72"/>
        <end position="152"/>
    </location>
</feature>
<name>A0A839DXU1_9PSEU</name>
<dbReference type="RefSeq" id="WP_182543325.1">
    <property type="nucleotide sequence ID" value="NZ_JACGWZ010000001.1"/>
</dbReference>
<feature type="compositionally biased region" description="Low complexity" evidence="1">
    <location>
        <begin position="72"/>
        <end position="82"/>
    </location>
</feature>
<sequence>MCEAMRDEDFTPELIGGAGAARGTGAAPLEFVDHVGTPLAEGPRIVRNALVATQDPERTRALVVGEEALRVQRSQRAAVASARRARPPRESRTPAQPRPDMLRKRLDPHTVRSCAELSPYLQPGRKLDPGSATTPGDWLPGRYAADPDTFTV</sequence>
<proteinExistence type="predicted"/>
<keyword evidence="3" id="KW-1185">Reference proteome</keyword>
<organism evidence="2 3">
    <name type="scientific">Halosaccharopolyspora lacisalsi</name>
    <dbReference type="NCBI Taxonomy" id="1000566"/>
    <lineage>
        <taxon>Bacteria</taxon>
        <taxon>Bacillati</taxon>
        <taxon>Actinomycetota</taxon>
        <taxon>Actinomycetes</taxon>
        <taxon>Pseudonocardiales</taxon>
        <taxon>Pseudonocardiaceae</taxon>
        <taxon>Halosaccharopolyspora</taxon>
    </lineage>
</organism>
<evidence type="ECO:0000313" key="2">
    <source>
        <dbReference type="EMBL" id="MBA8824185.1"/>
    </source>
</evidence>